<dbReference type="VEuPathDB" id="FungiDB:HMPREF1541_09472"/>
<dbReference type="InParanoid" id="W2SAH7"/>
<dbReference type="RefSeq" id="XP_008712368.1">
    <property type="nucleotide sequence ID" value="XM_008714146.1"/>
</dbReference>
<evidence type="ECO:0000313" key="3">
    <source>
        <dbReference type="Proteomes" id="UP000030752"/>
    </source>
</evidence>
<proteinExistence type="predicted"/>
<dbReference type="GO" id="GO:0031048">
    <property type="term" value="P:regulatory ncRNA-mediated heterochromatin formation"/>
    <property type="evidence" value="ECO:0007669"/>
    <property type="project" value="TreeGrafter"/>
</dbReference>
<organism evidence="2 3">
    <name type="scientific">Cyphellophora europaea (strain CBS 101466)</name>
    <name type="common">Phialophora europaea</name>
    <dbReference type="NCBI Taxonomy" id="1220924"/>
    <lineage>
        <taxon>Eukaryota</taxon>
        <taxon>Fungi</taxon>
        <taxon>Dikarya</taxon>
        <taxon>Ascomycota</taxon>
        <taxon>Pezizomycotina</taxon>
        <taxon>Eurotiomycetes</taxon>
        <taxon>Chaetothyriomycetidae</taxon>
        <taxon>Chaetothyriales</taxon>
        <taxon>Cyphellophoraceae</taxon>
        <taxon>Cyphellophora</taxon>
    </lineage>
</organism>
<sequence length="364" mass="41601">MFRRLPHTLPKDTVFPTNLSDLGYFINNQDQIRQIRNPDQKYQFKINANDRVNDTYKRSMNACVENLVHDRLDSLGFETLRLPLEAGPQDNHVPIYLSPNIRSKKRVIVLFPERQLDPVIFSFRVTGDENIKDGSVLGLVDAILNGPTATSDNDQPGIIIANPAQLYWYRAGQRAVTWLEWLSLPRPSAVHEAYRVDPIKNTVPGNEDSEAHVAYVLGNVLDAVIHKEAKIDIIGLEWTGKQALEYISLNWSQWSHRIGAMCFGEPQHKVEDLQAMYGATDEFLHFLSTKCRAFSMSQEPQGTVVSGRVEVGCNCFASAEEMYPQNIIIRDWRSMLDHFNVVHTLPDYQEPIRYSEEEREAGWS</sequence>
<dbReference type="InterPro" id="IPR048263">
    <property type="entry name" value="Arb2"/>
</dbReference>
<dbReference type="EMBL" id="KB822712">
    <property type="protein sequence ID" value="ETN45640.1"/>
    <property type="molecule type" value="Genomic_DNA"/>
</dbReference>
<dbReference type="eggNOG" id="ENOG502SGUN">
    <property type="taxonomic scope" value="Eukaryota"/>
</dbReference>
<reference evidence="2 3" key="1">
    <citation type="submission" date="2013-03" db="EMBL/GenBank/DDBJ databases">
        <title>The Genome Sequence of Phialophora europaea CBS 101466.</title>
        <authorList>
            <consortium name="The Broad Institute Genomics Platform"/>
            <person name="Cuomo C."/>
            <person name="de Hoog S."/>
            <person name="Gorbushina A."/>
            <person name="Walker B."/>
            <person name="Young S.K."/>
            <person name="Zeng Q."/>
            <person name="Gargeya S."/>
            <person name="Fitzgerald M."/>
            <person name="Haas B."/>
            <person name="Abouelleil A."/>
            <person name="Allen A.W."/>
            <person name="Alvarado L."/>
            <person name="Arachchi H.M."/>
            <person name="Berlin A.M."/>
            <person name="Chapman S.B."/>
            <person name="Gainer-Dewar J."/>
            <person name="Goldberg J."/>
            <person name="Griggs A."/>
            <person name="Gujja S."/>
            <person name="Hansen M."/>
            <person name="Howarth C."/>
            <person name="Imamovic A."/>
            <person name="Ireland A."/>
            <person name="Larimer J."/>
            <person name="McCowan C."/>
            <person name="Murphy C."/>
            <person name="Pearson M."/>
            <person name="Poon T.W."/>
            <person name="Priest M."/>
            <person name="Roberts A."/>
            <person name="Saif S."/>
            <person name="Shea T."/>
            <person name="Sisk P."/>
            <person name="Sykes S."/>
            <person name="Wortman J."/>
            <person name="Nusbaum C."/>
            <person name="Birren B."/>
        </authorList>
    </citation>
    <scope>NUCLEOTIDE SEQUENCE [LARGE SCALE GENOMIC DNA]</scope>
    <source>
        <strain evidence="2 3">CBS 101466</strain>
    </source>
</reference>
<dbReference type="Pfam" id="PF22749">
    <property type="entry name" value="Arb2"/>
    <property type="match status" value="1"/>
</dbReference>
<dbReference type="OrthoDB" id="421951at2759"/>
<dbReference type="GeneID" id="19976811"/>
<gene>
    <name evidence="2" type="ORF">HMPREF1541_09472</name>
</gene>
<dbReference type="AlphaFoldDB" id="W2SAH7"/>
<feature type="domain" description="Arb2" evidence="1">
    <location>
        <begin position="15"/>
        <end position="300"/>
    </location>
</feature>
<accession>W2SAH7</accession>
<evidence type="ECO:0000313" key="2">
    <source>
        <dbReference type="EMBL" id="ETN45640.1"/>
    </source>
</evidence>
<evidence type="ECO:0000259" key="1">
    <source>
        <dbReference type="Pfam" id="PF22749"/>
    </source>
</evidence>
<protein>
    <recommendedName>
        <fullName evidence="1">Arb2 domain-containing protein</fullName>
    </recommendedName>
</protein>
<dbReference type="GO" id="GO:0005634">
    <property type="term" value="C:nucleus"/>
    <property type="evidence" value="ECO:0007669"/>
    <property type="project" value="TreeGrafter"/>
</dbReference>
<dbReference type="STRING" id="1220924.W2SAH7"/>
<dbReference type="HOGENOM" id="CLU_027515_0_0_1"/>
<keyword evidence="3" id="KW-1185">Reference proteome</keyword>
<dbReference type="Proteomes" id="UP000030752">
    <property type="component" value="Unassembled WGS sequence"/>
</dbReference>
<dbReference type="PANTHER" id="PTHR21357">
    <property type="entry name" value="FAM172 FAMILY PROTEIN HOMOLOG CG10038"/>
    <property type="match status" value="1"/>
</dbReference>
<name>W2SAH7_CYPE1</name>
<dbReference type="GO" id="GO:0035197">
    <property type="term" value="F:siRNA binding"/>
    <property type="evidence" value="ECO:0007669"/>
    <property type="project" value="TreeGrafter"/>
</dbReference>
<dbReference type="InterPro" id="IPR053858">
    <property type="entry name" value="Arb2_dom"/>
</dbReference>
<dbReference type="PANTHER" id="PTHR21357:SF4">
    <property type="entry name" value="FAM172 FAMILY PROTEIN HOMOLOG CG10038"/>
    <property type="match status" value="1"/>
</dbReference>